<feature type="region of interest" description="Disordered" evidence="1">
    <location>
        <begin position="99"/>
        <end position="120"/>
    </location>
</feature>
<protein>
    <submittedName>
        <fullName evidence="2">Uncharacterized protein</fullName>
    </submittedName>
</protein>
<accession>A0A375CEJ8</accession>
<organism evidence="2">
    <name type="scientific">Cupriavidus taiwanensis</name>
    <dbReference type="NCBI Taxonomy" id="164546"/>
    <lineage>
        <taxon>Bacteria</taxon>
        <taxon>Pseudomonadati</taxon>
        <taxon>Pseudomonadota</taxon>
        <taxon>Betaproteobacteria</taxon>
        <taxon>Burkholderiales</taxon>
        <taxon>Burkholderiaceae</taxon>
        <taxon>Cupriavidus</taxon>
    </lineage>
</organism>
<sequence>MLNQRQHFIDHHVDFLHRLARAGHAMHGAADRLAFAERRTRPDHRIQQRDVSIVAKNFNCLARNRHPTLDHIGHHPDQQGFVLYLGMLGKRFGSYCGPQVRRRRHDRNDRKVGNQQRTGGRCRMDGWRAVDHDVVIILDKFADLTVHRAAGRREADHRGRERPLIAGLGRPPGRSALFVHVDQHGARTAQAQRAGKVHADRGLAATAFLVKDRNDFGWHATSLSALKARLILKAQL</sequence>
<proteinExistence type="predicted"/>
<name>A0A375CEJ8_9BURK</name>
<evidence type="ECO:0000313" key="2">
    <source>
        <dbReference type="EMBL" id="SOY68324.1"/>
    </source>
</evidence>
<evidence type="ECO:0000256" key="1">
    <source>
        <dbReference type="SAM" id="MobiDB-lite"/>
    </source>
</evidence>
<dbReference type="AlphaFoldDB" id="A0A375CEJ8"/>
<gene>
    <name evidence="2" type="ORF">CBM2587_B90760</name>
</gene>
<reference evidence="2" key="1">
    <citation type="submission" date="2018-01" db="EMBL/GenBank/DDBJ databases">
        <authorList>
            <person name="Clerissi C."/>
        </authorList>
    </citation>
    <scope>NUCLEOTIDE SEQUENCE</scope>
    <source>
        <strain evidence="2">Cupriavidus sp. LMG 19464</strain>
    </source>
</reference>
<dbReference type="Proteomes" id="UP000256780">
    <property type="component" value="Chromosome CBM2587_b"/>
</dbReference>
<comment type="caution">
    <text evidence="2">The sequence shown here is derived from an EMBL/GenBank/DDBJ whole genome shotgun (WGS) entry which is preliminary data.</text>
</comment>
<dbReference type="EMBL" id="OFSQ01000038">
    <property type="protein sequence ID" value="SOY68324.1"/>
    <property type="molecule type" value="Genomic_DNA"/>
</dbReference>